<evidence type="ECO:0000256" key="3">
    <source>
        <dbReference type="ARBA" id="ARBA00022490"/>
    </source>
</evidence>
<feature type="region of interest" description="Disordered" evidence="6">
    <location>
        <begin position="423"/>
        <end position="446"/>
    </location>
</feature>
<dbReference type="PROSITE" id="PS50913">
    <property type="entry name" value="GRIP"/>
    <property type="match status" value="1"/>
</dbReference>
<feature type="compositionally biased region" description="Basic and acidic residues" evidence="6">
    <location>
        <begin position="113"/>
        <end position="131"/>
    </location>
</feature>
<sequence>MFQRLQKGLNLDFLDNKIAEEQEKQKQQQQRGGSPARRTPSSARRGSGRTASPSKRGGGSRLQVPDGKGGDGTQSATKGPDPDDFVIGDDASDVPSRSTTPAPVKEGGDAAAAEDKEQGEGKDTTAMEKGKGPQVEEEDGLPLEVRQKLARLDKLTAKYQGMITSKPLHRDWHLLFYSQNSTCLDLLRNYRNAHAHVAAIEPFEATLREHTPLTSISDPGALVEFLNQRSLQSDMVMQELKRVSGEHNEAVKERDQLKVKLEEAEKKAKEAFDEAAGLRKERDEPKSAEPVSKSEPSDPLGASDVKKPSFSAETKADDDTFFSYEDEVSRAKDEEDKETSAKIDEVKSEYESKITDLQSEVKQHLADIDELSTENASMRVDILSLQRELDDTRLNLDAMENKHDVRDRNDTDAKTELSTLKEQLHQANSERTTAQNQEQEAAASLARTESDLANLQDRLNQYQKDQEHSTKQLKEKLAAAEAGLKSHQDKSGSDKDTQSLQRLIDMLKEKLKAAQEAKKETESKFNDMQLEINRLESESDTNANTIRHLRESEAGTNSLKKELDEAKEGLQKAQKTAETVKKQEATMASLRSQLKRAADDRDTAYQIIIDCGGKCAMPEDRGRDLATPTESSSTPETRSRVGSESTEISTQPTEVDSEPPATPSAEGGELAPPGDAKKKNKKKKSKAKKKAPAEGAIAISTEKADLTVEDLLLNPELAPDVLLKSKFPDNPLVPIVARMAETLKERSESNDHGFEDLQHHLEEQIEKYQQEIRDTLVVIRDRDDRIQQLEVSSAKPTAAGEGSEEQTKQIQSLKKEIATLREQMSEKDAQISKLQERLQGESVLQEKIDDLTEEKESANDNMIEYGKAATDAKHEVKELTESRKKLQEEFDELQRESDGHFKKMKDAEAQKETLNTRATELELEIQQLKTKTVSSDEVDGLKEQWQNANKEKESLQVLKDACEKQIEDLKAQHSASGAEVDAKHKALSSEFDALRSKTSELEQELTAANKLAQTRFKDLTAVREQYNKVQPELKRLREESAELKNVKAELEKASTTIKKLEAKEKDLRSEIAEYKSQMTEKDTEIASLREKSKKSDERSTALEESYETARKDLEKSEKTRDDAIDARERLEANIKKLEDEVKKSRSSLEELDSKAKKSTEEARQLREELDMKTGEYASAKTYMESLQDGSRELATQMKEMKQRCENLEEELESTHRSLSERSQDGEKMRRLLDEANGRAESAVKEMRERMDLAIEERDRAEDEASTVGRRKAREIEDLKTRLRDAEREASRATEAKEDAERRERDFKSRQDELERRAAQAQEEISEVRTAMSQLRDTLDETERQSHDLEKQKQELRRMVDEKDARLEKLTKSSKSMAEELRAIQAAKKQAGSSTPSRSSIDSSRVTSPVPKSSNGSGDSGIDYVYLKNVLLQFMETKEKKHQMQFVPVLRMLLRFTPEEEAKWQAVVSAK</sequence>
<dbReference type="EMBL" id="JAXOVC010000011">
    <property type="protein sequence ID" value="KAK4495949.1"/>
    <property type="molecule type" value="Genomic_DNA"/>
</dbReference>
<evidence type="ECO:0000256" key="4">
    <source>
        <dbReference type="ARBA" id="ARBA00023054"/>
    </source>
</evidence>
<keyword evidence="5" id="KW-0472">Membrane</keyword>
<feature type="compositionally biased region" description="Basic and acidic residues" evidence="6">
    <location>
        <begin position="464"/>
        <end position="497"/>
    </location>
</feature>
<accession>A0ABR0E3E9</accession>
<feature type="compositionally biased region" description="Basic and acidic residues" evidence="6">
    <location>
        <begin position="14"/>
        <end position="26"/>
    </location>
</feature>
<dbReference type="SMART" id="SM00755">
    <property type="entry name" value="Grip"/>
    <property type="match status" value="1"/>
</dbReference>
<evidence type="ECO:0000256" key="1">
    <source>
        <dbReference type="ARBA" id="ARBA00004184"/>
    </source>
</evidence>
<feature type="compositionally biased region" description="Basic and acidic residues" evidence="6">
    <location>
        <begin position="327"/>
        <end position="351"/>
    </location>
</feature>
<dbReference type="Gene3D" id="1.20.5.340">
    <property type="match status" value="1"/>
</dbReference>
<evidence type="ECO:0000313" key="9">
    <source>
        <dbReference type="Proteomes" id="UP001305779"/>
    </source>
</evidence>
<feature type="compositionally biased region" description="Basic residues" evidence="6">
    <location>
        <begin position="678"/>
        <end position="690"/>
    </location>
</feature>
<feature type="compositionally biased region" description="Polar residues" evidence="6">
    <location>
        <begin position="642"/>
        <end position="654"/>
    </location>
</feature>
<dbReference type="Gene3D" id="1.20.120.330">
    <property type="entry name" value="Nucleotidyltransferases domain 2"/>
    <property type="match status" value="1"/>
</dbReference>
<evidence type="ECO:0000313" key="8">
    <source>
        <dbReference type="EMBL" id="KAK4495949.1"/>
    </source>
</evidence>
<feature type="compositionally biased region" description="Low complexity" evidence="6">
    <location>
        <begin position="434"/>
        <end position="443"/>
    </location>
</feature>
<evidence type="ECO:0000256" key="2">
    <source>
        <dbReference type="ARBA" id="ARBA00004496"/>
    </source>
</evidence>
<feature type="region of interest" description="Disordered" evidence="6">
    <location>
        <begin position="616"/>
        <end position="702"/>
    </location>
</feature>
<protein>
    <recommendedName>
        <fullName evidence="7">GRIP domain-containing protein</fullName>
    </recommendedName>
</protein>
<gene>
    <name evidence="8" type="ORF">PRZ48_013217</name>
</gene>
<name>A0ABR0E3E9_ZASCE</name>
<comment type="caution">
    <text evidence="8">The sequence shown here is derived from an EMBL/GenBank/DDBJ whole genome shotgun (WGS) entry which is preliminary data.</text>
</comment>
<dbReference type="InterPro" id="IPR000237">
    <property type="entry name" value="GRIP_dom"/>
</dbReference>
<feature type="compositionally biased region" description="Basic and acidic residues" evidence="6">
    <location>
        <begin position="272"/>
        <end position="287"/>
    </location>
</feature>
<feature type="compositionally biased region" description="Basic and acidic residues" evidence="6">
    <location>
        <begin position="1273"/>
        <end position="1317"/>
    </location>
</feature>
<feature type="domain" description="GRIP" evidence="7">
    <location>
        <begin position="1416"/>
        <end position="1466"/>
    </location>
</feature>
<feature type="compositionally biased region" description="Polar residues" evidence="6">
    <location>
        <begin position="423"/>
        <end position="433"/>
    </location>
</feature>
<feature type="region of interest" description="Disordered" evidence="6">
    <location>
        <begin position="272"/>
        <end position="351"/>
    </location>
</feature>
<dbReference type="PANTHER" id="PTHR23157:SF25">
    <property type="entry name" value="GRIP AND COILED-COIL DOMAIN-CONTAINING PROTEIN 1"/>
    <property type="match status" value="1"/>
</dbReference>
<feature type="compositionally biased region" description="Low complexity" evidence="6">
    <location>
        <begin position="27"/>
        <end position="54"/>
    </location>
</feature>
<feature type="compositionally biased region" description="Low complexity" evidence="6">
    <location>
        <begin position="1392"/>
        <end position="1409"/>
    </location>
</feature>
<feature type="region of interest" description="Disordered" evidence="6">
    <location>
        <begin position="462"/>
        <end position="497"/>
    </location>
</feature>
<dbReference type="Proteomes" id="UP001305779">
    <property type="component" value="Unassembled WGS sequence"/>
</dbReference>
<feature type="region of interest" description="Disordered" evidence="6">
    <location>
        <begin position="1254"/>
        <end position="1418"/>
    </location>
</feature>
<dbReference type="Pfam" id="PF01465">
    <property type="entry name" value="GRIP"/>
    <property type="match status" value="1"/>
</dbReference>
<evidence type="ECO:0000256" key="5">
    <source>
        <dbReference type="ARBA" id="ARBA00023136"/>
    </source>
</evidence>
<organism evidence="8 9">
    <name type="scientific">Zasmidium cellare</name>
    <name type="common">Wine cellar mold</name>
    <name type="synonym">Racodium cellare</name>
    <dbReference type="NCBI Taxonomy" id="395010"/>
    <lineage>
        <taxon>Eukaryota</taxon>
        <taxon>Fungi</taxon>
        <taxon>Dikarya</taxon>
        <taxon>Ascomycota</taxon>
        <taxon>Pezizomycotina</taxon>
        <taxon>Dothideomycetes</taxon>
        <taxon>Dothideomycetidae</taxon>
        <taxon>Mycosphaerellales</taxon>
        <taxon>Mycosphaerellaceae</taxon>
        <taxon>Zasmidium</taxon>
    </lineage>
</organism>
<proteinExistence type="predicted"/>
<feature type="compositionally biased region" description="Basic and acidic residues" evidence="6">
    <location>
        <begin position="1336"/>
        <end position="1381"/>
    </location>
</feature>
<feature type="region of interest" description="Disordered" evidence="6">
    <location>
        <begin position="1"/>
        <end position="139"/>
    </location>
</feature>
<feature type="compositionally biased region" description="Acidic residues" evidence="6">
    <location>
        <begin position="82"/>
        <end position="92"/>
    </location>
</feature>
<feature type="compositionally biased region" description="Low complexity" evidence="6">
    <location>
        <begin position="627"/>
        <end position="636"/>
    </location>
</feature>
<dbReference type="InterPro" id="IPR051952">
    <property type="entry name" value="Golgi-autophagy_related"/>
</dbReference>
<feature type="region of interest" description="Disordered" evidence="6">
    <location>
        <begin position="1072"/>
        <end position="1172"/>
    </location>
</feature>
<keyword evidence="4" id="KW-0175">Coiled coil</keyword>
<reference evidence="8 9" key="1">
    <citation type="journal article" date="2023" name="G3 (Bethesda)">
        <title>A chromosome-level genome assembly of Zasmidium syzygii isolated from banana leaves.</title>
        <authorList>
            <person name="van Westerhoven A.C."/>
            <person name="Mehrabi R."/>
            <person name="Talebi R."/>
            <person name="Steentjes M.B.F."/>
            <person name="Corcolon B."/>
            <person name="Chong P.A."/>
            <person name="Kema G.H.J."/>
            <person name="Seidl M.F."/>
        </authorList>
    </citation>
    <scope>NUCLEOTIDE SEQUENCE [LARGE SCALE GENOMIC DNA]</scope>
    <source>
        <strain evidence="8 9">P124</strain>
    </source>
</reference>
<keyword evidence="3" id="KW-0963">Cytoplasm</keyword>
<dbReference type="PANTHER" id="PTHR23157">
    <property type="entry name" value="GRIP AND COILED-COIL DOMAIN-CONTAINING PROTEIN 1"/>
    <property type="match status" value="1"/>
</dbReference>
<evidence type="ECO:0000256" key="6">
    <source>
        <dbReference type="SAM" id="MobiDB-lite"/>
    </source>
</evidence>
<keyword evidence="9" id="KW-1185">Reference proteome</keyword>
<feature type="region of interest" description="Disordered" evidence="6">
    <location>
        <begin position="1199"/>
        <end position="1228"/>
    </location>
</feature>
<evidence type="ECO:0000259" key="7">
    <source>
        <dbReference type="PROSITE" id="PS50913"/>
    </source>
</evidence>
<comment type="subcellular location">
    <subcellularLocation>
        <location evidence="2">Cytoplasm</location>
    </subcellularLocation>
    <subcellularLocation>
        <location evidence="1">Endomembrane system</location>
        <topology evidence="1">Peripheral membrane protein</topology>
    </subcellularLocation>
</comment>